<comment type="caution">
    <text evidence="1">The sequence shown here is derived from an EMBL/GenBank/DDBJ whole genome shotgun (WGS) entry which is preliminary data.</text>
</comment>
<gene>
    <name evidence="1" type="ORF">DKX38_029624</name>
</gene>
<accession>A0A5N5J1Z0</accession>
<organism evidence="1 2">
    <name type="scientific">Salix brachista</name>
    <dbReference type="NCBI Taxonomy" id="2182728"/>
    <lineage>
        <taxon>Eukaryota</taxon>
        <taxon>Viridiplantae</taxon>
        <taxon>Streptophyta</taxon>
        <taxon>Embryophyta</taxon>
        <taxon>Tracheophyta</taxon>
        <taxon>Spermatophyta</taxon>
        <taxon>Magnoliopsida</taxon>
        <taxon>eudicotyledons</taxon>
        <taxon>Gunneridae</taxon>
        <taxon>Pentapetalae</taxon>
        <taxon>rosids</taxon>
        <taxon>fabids</taxon>
        <taxon>Malpighiales</taxon>
        <taxon>Salicaceae</taxon>
        <taxon>Saliceae</taxon>
        <taxon>Salix</taxon>
    </lineage>
</organism>
<protein>
    <submittedName>
        <fullName evidence="1">Uncharacterized protein</fullName>
    </submittedName>
</protein>
<evidence type="ECO:0000313" key="1">
    <source>
        <dbReference type="EMBL" id="KAB5512596.1"/>
    </source>
</evidence>
<evidence type="ECO:0000313" key="2">
    <source>
        <dbReference type="Proteomes" id="UP000326939"/>
    </source>
</evidence>
<sequence>MFTVCISLPIWGLRWYAKRLRIDEDGDVANEFFDEVLPDTSSSIDEHHKPLPRGDCGGYNGSSCSGLLGGWVEFLRSIGRFAAGLFFKNRFTFCFCGMNCEDPGPNCIIVHVTRLCPIGNGFKQSGRSLSAHCSPSAMPRWQHNLNAAPSTTSLENAFLEWTTRIQVEIAGSIAWIIVMNKKEVSARRMAINTIATVIVDFAALS</sequence>
<reference evidence="2" key="1">
    <citation type="journal article" date="2019" name="Gigascience">
        <title>De novo genome assembly of the endangered Acer yangbiense, a plant species with extremely small populations endemic to Yunnan Province, China.</title>
        <authorList>
            <person name="Yang J."/>
            <person name="Wariss H.M."/>
            <person name="Tao L."/>
            <person name="Zhang R."/>
            <person name="Yun Q."/>
            <person name="Hollingsworth P."/>
            <person name="Dao Z."/>
            <person name="Luo G."/>
            <person name="Guo H."/>
            <person name="Ma Y."/>
            <person name="Sun W."/>
        </authorList>
    </citation>
    <scope>NUCLEOTIDE SEQUENCE [LARGE SCALE GENOMIC DNA]</scope>
    <source>
        <strain evidence="2">cv. br00</strain>
    </source>
</reference>
<dbReference type="PANTHER" id="PTHR35750:SF1">
    <property type="entry name" value="PHOSPHOLIPID HYDROPEROXIDE GLUTATHIONE PEROXIDASE"/>
    <property type="match status" value="1"/>
</dbReference>
<name>A0A5N5J1Z0_9ROSI</name>
<dbReference type="PANTHER" id="PTHR35750">
    <property type="entry name" value="PHOSPHOLIPID HYDROPEROXIDE GLUTATHIONE PEROXIDASE"/>
    <property type="match status" value="1"/>
</dbReference>
<dbReference type="AlphaFoldDB" id="A0A5N5J1Z0"/>
<dbReference type="EMBL" id="VDCV01000019">
    <property type="protein sequence ID" value="KAB5512596.1"/>
    <property type="molecule type" value="Genomic_DNA"/>
</dbReference>
<keyword evidence="2" id="KW-1185">Reference proteome</keyword>
<dbReference type="Proteomes" id="UP000326939">
    <property type="component" value="Chromosome 19"/>
</dbReference>
<proteinExistence type="predicted"/>